<proteinExistence type="predicted"/>
<dbReference type="Proteomes" id="UP001107558">
    <property type="component" value="Chromosome 1"/>
</dbReference>
<protein>
    <submittedName>
        <fullName evidence="1">Uncharacterized protein</fullName>
    </submittedName>
</protein>
<accession>A0A9J6CIZ5</accession>
<reference evidence="1" key="1">
    <citation type="submission" date="2021-03" db="EMBL/GenBank/DDBJ databases">
        <title>Chromosome level genome of the anhydrobiotic midge Polypedilum vanderplanki.</title>
        <authorList>
            <person name="Yoshida Y."/>
            <person name="Kikawada T."/>
            <person name="Gusev O."/>
        </authorList>
    </citation>
    <scope>NUCLEOTIDE SEQUENCE</scope>
    <source>
        <strain evidence="1">NIAS01</strain>
        <tissue evidence="1">Whole body or cell culture</tissue>
    </source>
</reference>
<keyword evidence="2" id="KW-1185">Reference proteome</keyword>
<evidence type="ECO:0000313" key="2">
    <source>
        <dbReference type="Proteomes" id="UP001107558"/>
    </source>
</evidence>
<comment type="caution">
    <text evidence="1">The sequence shown here is derived from an EMBL/GenBank/DDBJ whole genome shotgun (WGS) entry which is preliminary data.</text>
</comment>
<dbReference type="EMBL" id="JADBJN010000001">
    <property type="protein sequence ID" value="KAG5681872.1"/>
    <property type="molecule type" value="Genomic_DNA"/>
</dbReference>
<organism evidence="1 2">
    <name type="scientific">Polypedilum vanderplanki</name>
    <name type="common">Sleeping chironomid midge</name>
    <dbReference type="NCBI Taxonomy" id="319348"/>
    <lineage>
        <taxon>Eukaryota</taxon>
        <taxon>Metazoa</taxon>
        <taxon>Ecdysozoa</taxon>
        <taxon>Arthropoda</taxon>
        <taxon>Hexapoda</taxon>
        <taxon>Insecta</taxon>
        <taxon>Pterygota</taxon>
        <taxon>Neoptera</taxon>
        <taxon>Endopterygota</taxon>
        <taxon>Diptera</taxon>
        <taxon>Nematocera</taxon>
        <taxon>Chironomoidea</taxon>
        <taxon>Chironomidae</taxon>
        <taxon>Chironominae</taxon>
        <taxon>Polypedilum</taxon>
        <taxon>Polypedilum</taxon>
    </lineage>
</organism>
<sequence length="206" mass="23927">MYYDGLKIRTPQPEDDVITVNRSLGLLVEKYKSSVNIFSREMTFMSGDEMENYIRTYGEQHFRGHYGCISHLTFFLNVKVPNLIQVASRPTIASDIIDWHVIVIARIGNLGFIYEPNFNKSFPTRINQMKCKTKIKAVFKKLGIQPGKSNFRLSVGGGGNFNEKCRSMSFDFIRNFCLRFSQLNDITRVDENFFYGGNDFYKFVTW</sequence>
<name>A0A9J6CIZ5_POLVA</name>
<evidence type="ECO:0000313" key="1">
    <source>
        <dbReference type="EMBL" id="KAG5681872.1"/>
    </source>
</evidence>
<gene>
    <name evidence="1" type="ORF">PVAND_011279</name>
</gene>
<dbReference type="AlphaFoldDB" id="A0A9J6CIZ5"/>